<dbReference type="InterPro" id="IPR049383">
    <property type="entry name" value="UbiD-like_N"/>
</dbReference>
<dbReference type="Pfam" id="PF20696">
    <property type="entry name" value="UbiD_C"/>
    <property type="match status" value="1"/>
</dbReference>
<protein>
    <submittedName>
        <fullName evidence="5">Menaquinone biosynthesis decarboxylase</fullName>
    </submittedName>
</protein>
<dbReference type="InterPro" id="IPR048304">
    <property type="entry name" value="UbiD_Rift_dom"/>
</dbReference>
<sequence>MKNYIEKLKKHDLIKIIDDELDVDLQIAHLAYIEAKKEDSKVLLFTNPIKNKEKLNIPVIMNIFANKKALELVLGKSADEIADEIQSLLNMHIPKNFSAKLDLFSKLFKLKNIAPKRVINKNAACKQRQYSLSELPILKTWQYDAAAFITMGQVYTKSLDNKSNNLGMYRLQVLDENHLIMHFQLHKDANNFFYEYKKANKKMPVAIAIGDDPLHILCAQAPLPKGIFELMLYGFIKKQGAKLVKCDTNDLYVPQNSDFVIEGEIDVNNFAVEGPFGDHTGFYTPQGYFPVMTITKITGKNDAIYNATVVGKPPLEDKLMGYATERIFLPLLKTSAANLIDYKMPENGVFHNLILAKIKNDYAGCALALAHTFWGVGQMAFVKNAIFVDENAPNLDDYENLSKYILNNFNPKNILKSYGLIDELDHSTEKIGLGGKLALDACKDISYKAHTFKNENNFIEKKSFKVDIQKILALKEEIGYVNHKTYFDECSSNICIVQIKKDKSNAKLIELLKDILSGILILIDTDTSLDNAYMLVWRITNNFDAKSDVFINDDGILIIACKKDEKDGYLDKWPMDTKCNEEVIKHLISLNLVENNEEFFKKYEIF</sequence>
<comment type="similarity">
    <text evidence="1">Belongs to the UbiD family.</text>
</comment>
<evidence type="ECO:0000259" key="3">
    <source>
        <dbReference type="Pfam" id="PF20695"/>
    </source>
</evidence>
<gene>
    <name evidence="5" type="ORF">AVCANL283_02875</name>
</gene>
<evidence type="ECO:0000259" key="2">
    <source>
        <dbReference type="Pfam" id="PF01977"/>
    </source>
</evidence>
<dbReference type="PANTHER" id="PTHR30108:SF17">
    <property type="entry name" value="FERULIC ACID DECARBOXYLASE 1"/>
    <property type="match status" value="1"/>
</dbReference>
<reference evidence="5 6" key="1">
    <citation type="submission" date="2020-07" db="EMBL/GenBank/DDBJ databases">
        <title>Transfer of Campylobacter canadensis to the novel genus Avispirillum gen. nov., that also includes two novel species recovered from migratory waterfowl: Avispirillum anseris sp. nov. and Avispirillum brantae sp. nov.</title>
        <authorList>
            <person name="Miller W.G."/>
            <person name="Chapman M.H."/>
            <person name="Yee E."/>
            <person name="Inglis G.D."/>
        </authorList>
    </citation>
    <scope>NUCLEOTIDE SEQUENCE [LARGE SCALE GENOMIC DNA]</scope>
    <source>
        <strain evidence="5 6">L283</strain>
    </source>
</reference>
<proteinExistence type="inferred from homology"/>
<dbReference type="RefSeq" id="WP_172233328.1">
    <property type="nucleotide sequence ID" value="NZ_CP035946.1"/>
</dbReference>
<dbReference type="Gene3D" id="3.40.1670.10">
    <property type="entry name" value="UbiD C-terminal domain-like"/>
    <property type="match status" value="1"/>
</dbReference>
<dbReference type="SUPFAM" id="SSF143968">
    <property type="entry name" value="UbiD C-terminal domain-like"/>
    <property type="match status" value="2"/>
</dbReference>
<evidence type="ECO:0000259" key="4">
    <source>
        <dbReference type="Pfam" id="PF20696"/>
    </source>
</evidence>
<organism evidence="5 6">
    <name type="scientific">Campylobacter canadensis</name>
    <dbReference type="NCBI Taxonomy" id="449520"/>
    <lineage>
        <taxon>Bacteria</taxon>
        <taxon>Pseudomonadati</taxon>
        <taxon>Campylobacterota</taxon>
        <taxon>Epsilonproteobacteria</taxon>
        <taxon>Campylobacterales</taxon>
        <taxon>Campylobacteraceae</taxon>
        <taxon>Campylobacter</taxon>
    </lineage>
</organism>
<dbReference type="InterPro" id="IPR022390">
    <property type="entry name" value="HBDC"/>
</dbReference>
<dbReference type="Proteomes" id="UP000786183">
    <property type="component" value="Unassembled WGS sequence"/>
</dbReference>
<evidence type="ECO:0000313" key="5">
    <source>
        <dbReference type="EMBL" id="MBZ7987063.1"/>
    </source>
</evidence>
<dbReference type="EMBL" id="JACGBB010000004">
    <property type="protein sequence ID" value="MBZ7987063.1"/>
    <property type="molecule type" value="Genomic_DNA"/>
</dbReference>
<comment type="caution">
    <text evidence="5">The sequence shown here is derived from an EMBL/GenBank/DDBJ whole genome shotgun (WGS) entry which is preliminary data.</text>
</comment>
<accession>A0ABS7WQK9</accession>
<dbReference type="Pfam" id="PF20695">
    <property type="entry name" value="UbiD_N"/>
    <property type="match status" value="1"/>
</dbReference>
<dbReference type="NCBIfam" id="TIGR03701">
    <property type="entry name" value="mena_SCO4490"/>
    <property type="match status" value="1"/>
</dbReference>
<feature type="domain" description="3-octaprenyl-4-hydroxybenzoate carboxy-lyase-like C-terminal" evidence="4">
    <location>
        <begin position="319"/>
        <end position="441"/>
    </location>
</feature>
<keyword evidence="6" id="KW-1185">Reference proteome</keyword>
<dbReference type="SUPFAM" id="SSF50475">
    <property type="entry name" value="FMN-binding split barrel"/>
    <property type="match status" value="1"/>
</dbReference>
<feature type="domain" description="3-octaprenyl-4-hydroxybenzoate carboxy-lyase-like N-terminal" evidence="3">
    <location>
        <begin position="5"/>
        <end position="88"/>
    </location>
</feature>
<dbReference type="InterPro" id="IPR049381">
    <property type="entry name" value="UbiD-like_C"/>
</dbReference>
<dbReference type="InterPro" id="IPR002830">
    <property type="entry name" value="UbiD"/>
</dbReference>
<evidence type="ECO:0000256" key="1">
    <source>
        <dbReference type="ARBA" id="ARBA00010021"/>
    </source>
</evidence>
<name>A0ABS7WQK9_9BACT</name>
<dbReference type="PANTHER" id="PTHR30108">
    <property type="entry name" value="3-OCTAPRENYL-4-HYDROXYBENZOATE CARBOXY-LYASE-RELATED"/>
    <property type="match status" value="1"/>
</dbReference>
<evidence type="ECO:0000313" key="6">
    <source>
        <dbReference type="Proteomes" id="UP000786183"/>
    </source>
</evidence>
<dbReference type="Pfam" id="PF01977">
    <property type="entry name" value="UbiD"/>
    <property type="match status" value="1"/>
</dbReference>
<dbReference type="NCBIfam" id="TIGR00148">
    <property type="entry name" value="UbiD family decarboxylase"/>
    <property type="match status" value="1"/>
</dbReference>
<feature type="domain" description="3-octaprenyl-4-hydroxybenzoate carboxy-lyase-like Rift-related" evidence="2">
    <location>
        <begin position="118"/>
        <end position="313"/>
    </location>
</feature>